<dbReference type="PANTHER" id="PTHR21237">
    <property type="entry name" value="GRPE PROTEIN"/>
    <property type="match status" value="1"/>
</dbReference>
<keyword evidence="4" id="KW-0963">Cytoplasm</keyword>
<evidence type="ECO:0000313" key="11">
    <source>
        <dbReference type="EMBL" id="CAD8677179.1"/>
    </source>
</evidence>
<dbReference type="SUPFAM" id="SSF51064">
    <property type="entry name" value="Head domain of nucleotide exchange factor GrpE"/>
    <property type="match status" value="1"/>
</dbReference>
<evidence type="ECO:0000256" key="6">
    <source>
        <dbReference type="ARBA" id="ARBA00023186"/>
    </source>
</evidence>
<evidence type="ECO:0000256" key="7">
    <source>
        <dbReference type="RuleBase" id="RU000640"/>
    </source>
</evidence>
<evidence type="ECO:0000256" key="2">
    <source>
        <dbReference type="ARBA" id="ARBA00009054"/>
    </source>
</evidence>
<proteinExistence type="inferred from homology"/>
<dbReference type="EMBL" id="HBFA01026544">
    <property type="protein sequence ID" value="CAD8677179.1"/>
    <property type="molecule type" value="Transcribed_RNA"/>
</dbReference>
<comment type="similarity">
    <text evidence="2 8">Belongs to the GrpE family.</text>
</comment>
<dbReference type="InterPro" id="IPR000740">
    <property type="entry name" value="GrpE"/>
</dbReference>
<dbReference type="PRINTS" id="PR00773">
    <property type="entry name" value="GRPEPROTEIN"/>
</dbReference>
<feature type="region of interest" description="Disordered" evidence="10">
    <location>
        <begin position="75"/>
        <end position="104"/>
    </location>
</feature>
<evidence type="ECO:0000256" key="3">
    <source>
        <dbReference type="ARBA" id="ARBA00011738"/>
    </source>
</evidence>
<keyword evidence="9" id="KW-0175">Coiled coil</keyword>
<dbReference type="GO" id="GO:0042803">
    <property type="term" value="F:protein homodimerization activity"/>
    <property type="evidence" value="ECO:0007669"/>
    <property type="project" value="InterPro"/>
</dbReference>
<evidence type="ECO:0000256" key="4">
    <source>
        <dbReference type="ARBA" id="ARBA00022490"/>
    </source>
</evidence>
<dbReference type="GO" id="GO:0000774">
    <property type="term" value="F:adenyl-nucleotide exchange factor activity"/>
    <property type="evidence" value="ECO:0007669"/>
    <property type="project" value="InterPro"/>
</dbReference>
<dbReference type="GO" id="GO:0051087">
    <property type="term" value="F:protein-folding chaperone binding"/>
    <property type="evidence" value="ECO:0007669"/>
    <property type="project" value="InterPro"/>
</dbReference>
<dbReference type="PANTHER" id="PTHR21237:SF40">
    <property type="entry name" value="CELL CYCLE AND APOPTOSIS REGULATOR PROTEIN 2"/>
    <property type="match status" value="1"/>
</dbReference>
<dbReference type="NCBIfam" id="NF010741">
    <property type="entry name" value="PRK14143.1"/>
    <property type="match status" value="1"/>
</dbReference>
<evidence type="ECO:0000256" key="9">
    <source>
        <dbReference type="SAM" id="Coils"/>
    </source>
</evidence>
<feature type="region of interest" description="Disordered" evidence="10">
    <location>
        <begin position="290"/>
        <end position="319"/>
    </location>
</feature>
<dbReference type="AlphaFoldDB" id="A0A7S0RH99"/>
<dbReference type="GO" id="GO:0006457">
    <property type="term" value="P:protein folding"/>
    <property type="evidence" value="ECO:0007669"/>
    <property type="project" value="InterPro"/>
</dbReference>
<feature type="coiled-coil region" evidence="9">
    <location>
        <begin position="121"/>
        <end position="155"/>
    </location>
</feature>
<reference evidence="11" key="1">
    <citation type="submission" date="2021-01" db="EMBL/GenBank/DDBJ databases">
        <authorList>
            <person name="Corre E."/>
            <person name="Pelletier E."/>
            <person name="Niang G."/>
            <person name="Scheremetjew M."/>
            <person name="Finn R."/>
            <person name="Kale V."/>
            <person name="Holt S."/>
            <person name="Cochrane G."/>
            <person name="Meng A."/>
            <person name="Brown T."/>
            <person name="Cohen L."/>
        </authorList>
    </citation>
    <scope>NUCLEOTIDE SEQUENCE</scope>
    <source>
        <strain evidence="11">CCMP722</strain>
    </source>
</reference>
<dbReference type="FunFam" id="2.30.22.10:FF:000001">
    <property type="entry name" value="Protein GrpE"/>
    <property type="match status" value="1"/>
</dbReference>
<dbReference type="InterPro" id="IPR009012">
    <property type="entry name" value="GrpE_head"/>
</dbReference>
<comment type="subunit">
    <text evidence="3">Homodimer.</text>
</comment>
<dbReference type="Gene3D" id="2.30.22.10">
    <property type="entry name" value="Head domain of nucleotide exchange factor GrpE"/>
    <property type="match status" value="1"/>
</dbReference>
<dbReference type="Pfam" id="PF01025">
    <property type="entry name" value="GrpE"/>
    <property type="match status" value="1"/>
</dbReference>
<protein>
    <recommendedName>
        <fullName evidence="7">GrpE protein homolog</fullName>
    </recommendedName>
</protein>
<evidence type="ECO:0000256" key="10">
    <source>
        <dbReference type="SAM" id="MobiDB-lite"/>
    </source>
</evidence>
<sequence length="319" mass="34791">MALLAHLSTTTLVPTVDAAKRAAAKTTVCVAGPAPKFSDRAARVQCSKVFSSRASSVWSVSRPDRAQRMMICRAEESEKAETEGEAEEEAAAETEEQTEASEDQIPTITDKLAGVENEELRAELESEFAALLARAEAAEAAETTESEQVRQLKDQNIRLAADFDNFRKRTAGEKERLSETAKSSVMEQLLPVIDNFELAKSNLKIETEEEKKIEDAYQGLYTQMVNIFRTLGLSAVPSVGEPFDPEVHEAIMREPTVDFADGVVMMEFRKGFTFNGNLLRAAMVKVAQNDEASAELASEDEGASGDAPEATADEKSVEA</sequence>
<dbReference type="GO" id="GO:0005759">
    <property type="term" value="C:mitochondrial matrix"/>
    <property type="evidence" value="ECO:0007669"/>
    <property type="project" value="UniProtKB-SubCell"/>
</dbReference>
<dbReference type="SUPFAM" id="SSF58014">
    <property type="entry name" value="Coiled-coil domain of nucleotide exchange factor GrpE"/>
    <property type="match status" value="1"/>
</dbReference>
<dbReference type="Gene3D" id="3.90.20.20">
    <property type="match status" value="1"/>
</dbReference>
<keyword evidence="6 7" id="KW-0143">Chaperone</keyword>
<feature type="compositionally biased region" description="Acidic residues" evidence="10">
    <location>
        <begin position="83"/>
        <end position="102"/>
    </location>
</feature>
<accession>A0A7S0RH99</accession>
<evidence type="ECO:0000256" key="1">
    <source>
        <dbReference type="ARBA" id="ARBA00004496"/>
    </source>
</evidence>
<evidence type="ECO:0000256" key="8">
    <source>
        <dbReference type="RuleBase" id="RU004478"/>
    </source>
</evidence>
<dbReference type="InterPro" id="IPR013805">
    <property type="entry name" value="GrpE_CC"/>
</dbReference>
<organism evidence="11">
    <name type="scientific">Pyramimonas obovata</name>
    <dbReference type="NCBI Taxonomy" id="1411642"/>
    <lineage>
        <taxon>Eukaryota</taxon>
        <taxon>Viridiplantae</taxon>
        <taxon>Chlorophyta</taxon>
        <taxon>Pyramimonadophyceae</taxon>
        <taxon>Pyramimonadales</taxon>
        <taxon>Pyramimonadaceae</taxon>
        <taxon>Pyramimonas</taxon>
        <taxon>Pyramimonas incertae sedis</taxon>
    </lineage>
</organism>
<dbReference type="PROSITE" id="PS01071">
    <property type="entry name" value="GRPE"/>
    <property type="match status" value="1"/>
</dbReference>
<dbReference type="HAMAP" id="MF_01151">
    <property type="entry name" value="GrpE"/>
    <property type="match status" value="1"/>
</dbReference>
<keyword evidence="7" id="KW-0496">Mitochondrion</keyword>
<dbReference type="CDD" id="cd00446">
    <property type="entry name" value="GrpE"/>
    <property type="match status" value="1"/>
</dbReference>
<keyword evidence="5" id="KW-0346">Stress response</keyword>
<name>A0A7S0RH99_9CHLO</name>
<gene>
    <name evidence="11" type="ORF">POBO1169_LOCUS13501</name>
</gene>
<dbReference type="GO" id="GO:0051082">
    <property type="term" value="F:unfolded protein binding"/>
    <property type="evidence" value="ECO:0007669"/>
    <property type="project" value="TreeGrafter"/>
</dbReference>
<comment type="subcellular location">
    <subcellularLocation>
        <location evidence="1">Cytoplasm</location>
    </subcellularLocation>
    <subcellularLocation>
        <location evidence="7">Mitochondrion matrix</location>
    </subcellularLocation>
</comment>
<comment type="function">
    <text evidence="7">Essential component of the PAM complex, a complex required for the translocation of transit peptide-containing proteins from the inner membrane into the mitochondrial matrix in an ATP-dependent manner.</text>
</comment>
<evidence type="ECO:0000256" key="5">
    <source>
        <dbReference type="ARBA" id="ARBA00023016"/>
    </source>
</evidence>